<dbReference type="InterPro" id="IPR001015">
    <property type="entry name" value="Ferrochelatase"/>
</dbReference>
<comment type="caution">
    <text evidence="9">The sequence shown here is derived from an EMBL/GenBank/DDBJ whole genome shotgun (WGS) entry which is preliminary data.</text>
</comment>
<dbReference type="EC" id="4.98.1.1" evidence="7 8"/>
<keyword evidence="3 7" id="KW-0350">Heme biosynthesis</keyword>
<comment type="catalytic activity">
    <reaction evidence="6">
        <text>Fe-coproporphyrin III + 2 H(+) = coproporphyrin III + Fe(2+)</text>
        <dbReference type="Rhea" id="RHEA:49572"/>
        <dbReference type="ChEBI" id="CHEBI:15378"/>
        <dbReference type="ChEBI" id="CHEBI:29033"/>
        <dbReference type="ChEBI" id="CHEBI:68438"/>
        <dbReference type="ChEBI" id="CHEBI:131725"/>
        <dbReference type="EC" id="4.99.1.9"/>
    </reaction>
    <physiologicalReaction direction="right-to-left" evidence="6">
        <dbReference type="Rhea" id="RHEA:49574"/>
    </physiologicalReaction>
</comment>
<dbReference type="HAMAP" id="MF_00323">
    <property type="entry name" value="Ferrochelatase"/>
    <property type="match status" value="1"/>
</dbReference>
<comment type="pathway">
    <text evidence="7 8">Porphyrin-containing compound metabolism; protoheme biosynthesis; protoheme from protoporphyrin-IX: step 1/1.</text>
</comment>
<dbReference type="PANTHER" id="PTHR11108:SF1">
    <property type="entry name" value="FERROCHELATASE, MITOCHONDRIAL"/>
    <property type="match status" value="1"/>
</dbReference>
<gene>
    <name evidence="7 9" type="primary">hemH</name>
    <name evidence="9" type="ORF">DI626_03180</name>
</gene>
<protein>
    <recommendedName>
        <fullName evidence="7 8">Ferrochelatase</fullName>
        <ecNumber evidence="7 8">4.98.1.1</ecNumber>
    </recommendedName>
    <alternativeName>
        <fullName evidence="7">Heme synthase</fullName>
    </alternativeName>
    <alternativeName>
        <fullName evidence="7">Protoheme ferro-lyase</fullName>
    </alternativeName>
</protein>
<dbReference type="GO" id="GO:0046872">
    <property type="term" value="F:metal ion binding"/>
    <property type="evidence" value="ECO:0007669"/>
    <property type="project" value="UniProtKB-KW"/>
</dbReference>
<evidence type="ECO:0000256" key="6">
    <source>
        <dbReference type="ARBA" id="ARBA00024536"/>
    </source>
</evidence>
<dbReference type="Pfam" id="PF00762">
    <property type="entry name" value="Ferrochelatase"/>
    <property type="match status" value="1"/>
</dbReference>
<evidence type="ECO:0000256" key="2">
    <source>
        <dbReference type="ARBA" id="ARBA00023004"/>
    </source>
</evidence>
<accession>A0A2W5A2M5</accession>
<keyword evidence="2 7" id="KW-0408">Iron</keyword>
<dbReference type="CDD" id="cd03411">
    <property type="entry name" value="Ferrochelatase_N"/>
    <property type="match status" value="1"/>
</dbReference>
<dbReference type="InterPro" id="IPR019772">
    <property type="entry name" value="Ferrochelatase_AS"/>
</dbReference>
<keyword evidence="4 7" id="KW-0456">Lyase</keyword>
<dbReference type="InterPro" id="IPR033659">
    <property type="entry name" value="Ferrochelatase_N"/>
</dbReference>
<dbReference type="GO" id="GO:0005737">
    <property type="term" value="C:cytoplasm"/>
    <property type="evidence" value="ECO:0007669"/>
    <property type="project" value="UniProtKB-SubCell"/>
</dbReference>
<reference evidence="9 10" key="1">
    <citation type="submission" date="2017-08" db="EMBL/GenBank/DDBJ databases">
        <title>Infants hospitalized years apart are colonized by the same room-sourced microbial strains.</title>
        <authorList>
            <person name="Brooks B."/>
            <person name="Olm M.R."/>
            <person name="Firek B.A."/>
            <person name="Baker R."/>
            <person name="Thomas B.C."/>
            <person name="Morowitz M.J."/>
            <person name="Banfield J.F."/>
        </authorList>
    </citation>
    <scope>NUCLEOTIDE SEQUENCE [LARGE SCALE GENOMIC DNA]</scope>
    <source>
        <strain evidence="9">S2_018_000_R2_104</strain>
    </source>
</reference>
<comment type="similarity">
    <text evidence="1 7 8">Belongs to the ferrochelatase family.</text>
</comment>
<dbReference type="UniPathway" id="UPA00252">
    <property type="reaction ID" value="UER00325"/>
</dbReference>
<keyword evidence="7" id="KW-0479">Metal-binding</keyword>
<keyword evidence="5 7" id="KW-0627">Porphyrin biosynthesis</keyword>
<evidence type="ECO:0000313" key="10">
    <source>
        <dbReference type="Proteomes" id="UP000249557"/>
    </source>
</evidence>
<dbReference type="Proteomes" id="UP000249557">
    <property type="component" value="Unassembled WGS sequence"/>
</dbReference>
<dbReference type="CDD" id="cd00419">
    <property type="entry name" value="Ferrochelatase_C"/>
    <property type="match status" value="1"/>
</dbReference>
<dbReference type="NCBIfam" id="TIGR00109">
    <property type="entry name" value="hemH"/>
    <property type="match status" value="1"/>
</dbReference>
<dbReference type="EMBL" id="QFNK01000041">
    <property type="protein sequence ID" value="PZO87786.1"/>
    <property type="molecule type" value="Genomic_DNA"/>
</dbReference>
<dbReference type="Gene3D" id="3.40.50.1400">
    <property type="match status" value="2"/>
</dbReference>
<dbReference type="InterPro" id="IPR033644">
    <property type="entry name" value="Ferrochelatase_C"/>
</dbReference>
<evidence type="ECO:0000256" key="8">
    <source>
        <dbReference type="RuleBase" id="RU000607"/>
    </source>
</evidence>
<dbReference type="AlphaFoldDB" id="A0A2W5A2M5"/>
<dbReference type="GO" id="GO:0004325">
    <property type="term" value="F:ferrochelatase activity"/>
    <property type="evidence" value="ECO:0007669"/>
    <property type="project" value="UniProtKB-UniRule"/>
</dbReference>
<evidence type="ECO:0000256" key="3">
    <source>
        <dbReference type="ARBA" id="ARBA00023133"/>
    </source>
</evidence>
<comment type="catalytic activity">
    <reaction evidence="7 8">
        <text>heme b + 2 H(+) = protoporphyrin IX + Fe(2+)</text>
        <dbReference type="Rhea" id="RHEA:22584"/>
        <dbReference type="ChEBI" id="CHEBI:15378"/>
        <dbReference type="ChEBI" id="CHEBI:29033"/>
        <dbReference type="ChEBI" id="CHEBI:57306"/>
        <dbReference type="ChEBI" id="CHEBI:60344"/>
        <dbReference type="EC" id="4.98.1.1"/>
    </reaction>
</comment>
<evidence type="ECO:0000256" key="5">
    <source>
        <dbReference type="ARBA" id="ARBA00023244"/>
    </source>
</evidence>
<comment type="subcellular location">
    <subcellularLocation>
        <location evidence="7 8">Cytoplasm</location>
    </subcellularLocation>
</comment>
<comment type="function">
    <text evidence="7 8">Catalyzes the ferrous insertion into protoporphyrin IX.</text>
</comment>
<organism evidence="9 10">
    <name type="scientific">Micavibrio aeruginosavorus</name>
    <dbReference type="NCBI Taxonomy" id="349221"/>
    <lineage>
        <taxon>Bacteria</taxon>
        <taxon>Pseudomonadati</taxon>
        <taxon>Bdellovibrionota</taxon>
        <taxon>Bdellovibrionia</taxon>
        <taxon>Bdellovibrionales</taxon>
        <taxon>Pseudobdellovibrionaceae</taxon>
        <taxon>Micavibrio</taxon>
    </lineage>
</organism>
<keyword evidence="7 8" id="KW-0963">Cytoplasm</keyword>
<evidence type="ECO:0000256" key="7">
    <source>
        <dbReference type="HAMAP-Rule" id="MF_00323"/>
    </source>
</evidence>
<dbReference type="SUPFAM" id="SSF53800">
    <property type="entry name" value="Chelatase"/>
    <property type="match status" value="1"/>
</dbReference>
<dbReference type="PROSITE" id="PS00534">
    <property type="entry name" value="FERROCHELATASE"/>
    <property type="match status" value="1"/>
</dbReference>
<feature type="binding site" evidence="7">
    <location>
        <position position="277"/>
    </location>
    <ligand>
        <name>Fe(2+)</name>
        <dbReference type="ChEBI" id="CHEBI:29033"/>
    </ligand>
</feature>
<evidence type="ECO:0000256" key="4">
    <source>
        <dbReference type="ARBA" id="ARBA00023239"/>
    </source>
</evidence>
<sequence>MSKTAIVLFNLGGPDSKAAIRPFLFNFFTDPNIIRLPYPFRFMIACLIAWRRSKKEAGDSYGELGDKSPLLENSQAQADALDALLNARGGDEYKSFIAMRYWHPMADETAQKVKDWNPDRIVLLPLYPQYSTTTTRSSFQVWTKACDKIGLHTPFKLVCCYPSDNGFIRASADNVRAVYEKALAETGQRPRVLFSAHGLPEDIVKDGDPYQAQCEASARDIAAATGIEGLDWQICYQSRVGPKKWLGPSTEEALKKAASDHVPVVILPHAFTQEHVETLVEIEIEYREMAEEMGLHAFYRVPTVGVHPLFIEGLANMVAGSTAHPCVAPDTGARICPSGFKNCAMQEFAKFNAAPSCCGCAGH</sequence>
<dbReference type="GO" id="GO:0006783">
    <property type="term" value="P:heme biosynthetic process"/>
    <property type="evidence" value="ECO:0007669"/>
    <property type="project" value="UniProtKB-UniRule"/>
</dbReference>
<evidence type="ECO:0000313" key="9">
    <source>
        <dbReference type="EMBL" id="PZO87786.1"/>
    </source>
</evidence>
<name>A0A2W5A2M5_9BACT</name>
<proteinExistence type="inferred from homology"/>
<evidence type="ECO:0000256" key="1">
    <source>
        <dbReference type="ARBA" id="ARBA00007718"/>
    </source>
</evidence>
<feature type="binding site" evidence="7">
    <location>
        <position position="197"/>
    </location>
    <ligand>
        <name>Fe(2+)</name>
        <dbReference type="ChEBI" id="CHEBI:29033"/>
    </ligand>
</feature>
<dbReference type="PANTHER" id="PTHR11108">
    <property type="entry name" value="FERROCHELATASE"/>
    <property type="match status" value="1"/>
</dbReference>